<organism evidence="3 4">
    <name type="scientific">Orchesella cincta</name>
    <name type="common">Springtail</name>
    <name type="synonym">Podura cincta</name>
    <dbReference type="NCBI Taxonomy" id="48709"/>
    <lineage>
        <taxon>Eukaryota</taxon>
        <taxon>Metazoa</taxon>
        <taxon>Ecdysozoa</taxon>
        <taxon>Arthropoda</taxon>
        <taxon>Hexapoda</taxon>
        <taxon>Collembola</taxon>
        <taxon>Entomobryomorpha</taxon>
        <taxon>Entomobryoidea</taxon>
        <taxon>Orchesellidae</taxon>
        <taxon>Orchesellinae</taxon>
        <taxon>Orchesella</taxon>
    </lineage>
</organism>
<dbReference type="GO" id="GO:0005840">
    <property type="term" value="C:ribosome"/>
    <property type="evidence" value="ECO:0007669"/>
    <property type="project" value="UniProtKB-KW"/>
</dbReference>
<proteinExistence type="predicted"/>
<gene>
    <name evidence="3" type="ORF">Ocin01_17613</name>
</gene>
<comment type="caution">
    <text evidence="3">The sequence shown here is derived from an EMBL/GenBank/DDBJ whole genome shotgun (WGS) entry which is preliminary data.</text>
</comment>
<dbReference type="PANTHER" id="PTHR10666">
    <property type="entry name" value="UBIQUITIN"/>
    <property type="match status" value="1"/>
</dbReference>
<evidence type="ECO:0000259" key="2">
    <source>
        <dbReference type="PROSITE" id="PS50053"/>
    </source>
</evidence>
<accession>A0A1D2M7X6</accession>
<dbReference type="Pfam" id="PF00240">
    <property type="entry name" value="ubiquitin"/>
    <property type="match status" value="1"/>
</dbReference>
<dbReference type="InterPro" id="IPR029071">
    <property type="entry name" value="Ubiquitin-like_domsf"/>
</dbReference>
<dbReference type="InterPro" id="IPR019956">
    <property type="entry name" value="Ubiquitin_dom"/>
</dbReference>
<sequence length="315" mass="35362">MNISHFFLAVVYLTLLHTVFGNIKIAAESTFDNADNTAKVGKPQQHFPLPQLHFMTLQQQLQPPFENAELQLHLPQHSCISDPTTAASTTFRKRRTTAAIHDTTAASSDTTTAASTPFQKRRTTATIHDTTAASLTQQLQLHPCIKTAEPLLQNWTESKIECQKIGMELATITTTKELIFFVNITAKRPLLTASQTDCLIPSVFRHSFRPSLFLFLELGNFFFISFILLSRRTEGGEKTGVYRKAMDYTLGLGWKMQIFVKIIRGKVLSLDVNPADTIEILKATIKEMQGIPQSDQTLLFNQHSLENRNTLLNVA</sequence>
<evidence type="ECO:0000313" key="3">
    <source>
        <dbReference type="EMBL" id="ODM89068.1"/>
    </source>
</evidence>
<dbReference type="Proteomes" id="UP000094527">
    <property type="component" value="Unassembled WGS sequence"/>
</dbReference>
<dbReference type="CDD" id="cd00037">
    <property type="entry name" value="CLECT"/>
    <property type="match status" value="1"/>
</dbReference>
<dbReference type="EMBL" id="LJIJ01002939">
    <property type="protein sequence ID" value="ODM89068.1"/>
    <property type="molecule type" value="Genomic_DNA"/>
</dbReference>
<evidence type="ECO:0000256" key="1">
    <source>
        <dbReference type="SAM" id="SignalP"/>
    </source>
</evidence>
<dbReference type="PRINTS" id="PR00348">
    <property type="entry name" value="UBIQUITIN"/>
</dbReference>
<reference evidence="3 4" key="1">
    <citation type="journal article" date="2016" name="Genome Biol. Evol.">
        <title>Gene Family Evolution Reflects Adaptation to Soil Environmental Stressors in the Genome of the Collembolan Orchesella cincta.</title>
        <authorList>
            <person name="Faddeeva-Vakhrusheva A."/>
            <person name="Derks M.F."/>
            <person name="Anvar S.Y."/>
            <person name="Agamennone V."/>
            <person name="Suring W."/>
            <person name="Smit S."/>
            <person name="van Straalen N.M."/>
            <person name="Roelofs D."/>
        </authorList>
    </citation>
    <scope>NUCLEOTIDE SEQUENCE [LARGE SCALE GENOMIC DNA]</scope>
    <source>
        <tissue evidence="3">Mixed pool</tissue>
    </source>
</reference>
<dbReference type="InterPro" id="IPR016187">
    <property type="entry name" value="CTDL_fold"/>
</dbReference>
<feature type="domain" description="Ubiquitin-like" evidence="2">
    <location>
        <begin position="256"/>
        <end position="315"/>
    </location>
</feature>
<dbReference type="SUPFAM" id="SSF56436">
    <property type="entry name" value="C-type lectin-like"/>
    <property type="match status" value="1"/>
</dbReference>
<dbReference type="AlphaFoldDB" id="A0A1D2M7X6"/>
<feature type="chain" id="PRO_5008903609" evidence="1">
    <location>
        <begin position="22"/>
        <end position="315"/>
    </location>
</feature>
<dbReference type="Gene3D" id="3.10.20.90">
    <property type="entry name" value="Phosphatidylinositol 3-kinase Catalytic Subunit, Chain A, domain 1"/>
    <property type="match status" value="1"/>
</dbReference>
<dbReference type="STRING" id="48709.A0A1D2M7X6"/>
<protein>
    <submittedName>
        <fullName evidence="3">Ubiquitin-60S ribosomal protein L40</fullName>
    </submittedName>
</protein>
<dbReference type="PROSITE" id="PS50053">
    <property type="entry name" value="UBIQUITIN_2"/>
    <property type="match status" value="1"/>
</dbReference>
<evidence type="ECO:0000313" key="4">
    <source>
        <dbReference type="Proteomes" id="UP000094527"/>
    </source>
</evidence>
<dbReference type="InterPro" id="IPR050158">
    <property type="entry name" value="Ubiquitin_ubiquitin-like"/>
</dbReference>
<keyword evidence="3" id="KW-0689">Ribosomal protein</keyword>
<keyword evidence="3" id="KW-0687">Ribonucleoprotein</keyword>
<dbReference type="OrthoDB" id="428577at2759"/>
<dbReference type="InterPro" id="IPR000626">
    <property type="entry name" value="Ubiquitin-like_dom"/>
</dbReference>
<keyword evidence="1" id="KW-0732">Signal</keyword>
<feature type="signal peptide" evidence="1">
    <location>
        <begin position="1"/>
        <end position="21"/>
    </location>
</feature>
<keyword evidence="4" id="KW-1185">Reference proteome</keyword>
<dbReference type="SUPFAM" id="SSF54236">
    <property type="entry name" value="Ubiquitin-like"/>
    <property type="match status" value="1"/>
</dbReference>
<name>A0A1D2M7X6_ORCCI</name>